<sequence>MINLEPTISQIEKLLEENTEASVTYAALECRLAIERICYERLRLAHDYISHDDLRKWQPSDIVKTLIQEVDAKAAETFTLSIAREHMPEGSPPLARENYEAMEWLPVGTQVGFAPNKLGKLWNALAKLALHIEIPTSKDATVTQYGDIQAIAPKVKLALAEIRRISEGTMMFTGMGEEVSFECSCGSKNKRRLELLKDGQTINCINPDCDESYGYVQTDMTFGRRTFEIVCRACEASRDIPKRMVEKLRTDQHIHFDCSRCSETIYVSWRPMQAQRTEPTLKRPK</sequence>
<dbReference type="Proteomes" id="UP000184211">
    <property type="component" value="Unassembled WGS sequence"/>
</dbReference>
<evidence type="ECO:0000313" key="2">
    <source>
        <dbReference type="Proteomes" id="UP000184211"/>
    </source>
</evidence>
<reference evidence="2" key="1">
    <citation type="submission" date="2016-11" db="EMBL/GenBank/DDBJ databases">
        <authorList>
            <person name="Varghese N."/>
            <person name="Submissions S."/>
        </authorList>
    </citation>
    <scope>NUCLEOTIDE SEQUENCE [LARGE SCALE GENOMIC DNA]</scope>
    <source>
        <strain evidence="2">DSM 28223</strain>
    </source>
</reference>
<name>A0A1M5S3D1_9RHOB</name>
<accession>A0A1M5S3D1</accession>
<evidence type="ECO:0000313" key="1">
    <source>
        <dbReference type="EMBL" id="SHH32989.1"/>
    </source>
</evidence>
<protein>
    <submittedName>
        <fullName evidence="1">Uncharacterized protein</fullName>
    </submittedName>
</protein>
<dbReference type="EMBL" id="FQWM01000004">
    <property type="protein sequence ID" value="SHH32989.1"/>
    <property type="molecule type" value="Genomic_DNA"/>
</dbReference>
<keyword evidence="2" id="KW-1185">Reference proteome</keyword>
<organism evidence="1 2">
    <name type="scientific">Cognatishimia maritima</name>
    <dbReference type="NCBI Taxonomy" id="870908"/>
    <lineage>
        <taxon>Bacteria</taxon>
        <taxon>Pseudomonadati</taxon>
        <taxon>Pseudomonadota</taxon>
        <taxon>Alphaproteobacteria</taxon>
        <taxon>Rhodobacterales</taxon>
        <taxon>Paracoccaceae</taxon>
        <taxon>Cognatishimia</taxon>
    </lineage>
</organism>
<proteinExistence type="predicted"/>
<dbReference type="RefSeq" id="WP_131814599.1">
    <property type="nucleotide sequence ID" value="NZ_FQWM01000004.1"/>
</dbReference>
<dbReference type="OrthoDB" id="8910754at2"/>
<dbReference type="AlphaFoldDB" id="A0A1M5S3D1"/>
<gene>
    <name evidence="1" type="ORF">SAMN04488044_2376</name>
</gene>